<name>A0A5M3N5P7_CONPW</name>
<dbReference type="Gene3D" id="3.90.1030.10">
    <property type="entry name" value="Ribosomal protein L17"/>
    <property type="match status" value="1"/>
</dbReference>
<keyword evidence="3 4" id="KW-0687">Ribonucleoprotein</keyword>
<dbReference type="OMA" id="ILQREVM"/>
<evidence type="ECO:0000256" key="5">
    <source>
        <dbReference type="SAM" id="MobiDB-lite"/>
    </source>
</evidence>
<dbReference type="SUPFAM" id="SSF64263">
    <property type="entry name" value="Prokaryotic ribosomal protein L17"/>
    <property type="match status" value="1"/>
</dbReference>
<keyword evidence="7" id="KW-1185">Reference proteome</keyword>
<dbReference type="NCBIfam" id="TIGR00059">
    <property type="entry name" value="L17"/>
    <property type="match status" value="1"/>
</dbReference>
<proteinExistence type="inferred from homology"/>
<organism evidence="6 7">
    <name type="scientific">Coniophora puteana (strain RWD-64-598)</name>
    <name type="common">Brown rot fungus</name>
    <dbReference type="NCBI Taxonomy" id="741705"/>
    <lineage>
        <taxon>Eukaryota</taxon>
        <taxon>Fungi</taxon>
        <taxon>Dikarya</taxon>
        <taxon>Basidiomycota</taxon>
        <taxon>Agaricomycotina</taxon>
        <taxon>Agaricomycetes</taxon>
        <taxon>Agaricomycetidae</taxon>
        <taxon>Boletales</taxon>
        <taxon>Coniophorineae</taxon>
        <taxon>Coniophoraceae</taxon>
        <taxon>Coniophora</taxon>
    </lineage>
</organism>
<dbReference type="KEGG" id="cput:CONPUDRAFT_45938"/>
<comment type="caution">
    <text evidence="6">The sequence shown here is derived from an EMBL/GenBank/DDBJ whole genome shotgun (WGS) entry which is preliminary data.</text>
</comment>
<keyword evidence="2 4" id="KW-0689">Ribosomal protein</keyword>
<dbReference type="GO" id="GO:0005762">
    <property type="term" value="C:mitochondrial large ribosomal subunit"/>
    <property type="evidence" value="ECO:0007669"/>
    <property type="project" value="TreeGrafter"/>
</dbReference>
<dbReference type="RefSeq" id="XP_007762556.1">
    <property type="nucleotide sequence ID" value="XM_007764366.1"/>
</dbReference>
<feature type="region of interest" description="Disordered" evidence="5">
    <location>
        <begin position="230"/>
        <end position="259"/>
    </location>
</feature>
<evidence type="ECO:0000256" key="4">
    <source>
        <dbReference type="RuleBase" id="RU000660"/>
    </source>
</evidence>
<protein>
    <submittedName>
        <fullName evidence="6">Ribosomal protein L17</fullName>
    </submittedName>
</protein>
<reference evidence="7" key="1">
    <citation type="journal article" date="2012" name="Science">
        <title>The Paleozoic origin of enzymatic lignin decomposition reconstructed from 31 fungal genomes.</title>
        <authorList>
            <person name="Floudas D."/>
            <person name="Binder M."/>
            <person name="Riley R."/>
            <person name="Barry K."/>
            <person name="Blanchette R.A."/>
            <person name="Henrissat B."/>
            <person name="Martinez A.T."/>
            <person name="Otillar R."/>
            <person name="Spatafora J.W."/>
            <person name="Yadav J.S."/>
            <person name="Aerts A."/>
            <person name="Benoit I."/>
            <person name="Boyd A."/>
            <person name="Carlson A."/>
            <person name="Copeland A."/>
            <person name="Coutinho P.M."/>
            <person name="de Vries R.P."/>
            <person name="Ferreira P."/>
            <person name="Findley K."/>
            <person name="Foster B."/>
            <person name="Gaskell J."/>
            <person name="Glotzer D."/>
            <person name="Gorecki P."/>
            <person name="Heitman J."/>
            <person name="Hesse C."/>
            <person name="Hori C."/>
            <person name="Igarashi K."/>
            <person name="Jurgens J.A."/>
            <person name="Kallen N."/>
            <person name="Kersten P."/>
            <person name="Kohler A."/>
            <person name="Kuees U."/>
            <person name="Kumar T.K.A."/>
            <person name="Kuo A."/>
            <person name="LaButti K."/>
            <person name="Larrondo L.F."/>
            <person name="Lindquist E."/>
            <person name="Ling A."/>
            <person name="Lombard V."/>
            <person name="Lucas S."/>
            <person name="Lundell T."/>
            <person name="Martin R."/>
            <person name="McLaughlin D.J."/>
            <person name="Morgenstern I."/>
            <person name="Morin E."/>
            <person name="Murat C."/>
            <person name="Nagy L.G."/>
            <person name="Nolan M."/>
            <person name="Ohm R.A."/>
            <person name="Patyshakuliyeva A."/>
            <person name="Rokas A."/>
            <person name="Ruiz-Duenas F.J."/>
            <person name="Sabat G."/>
            <person name="Salamov A."/>
            <person name="Samejima M."/>
            <person name="Schmutz J."/>
            <person name="Slot J.C."/>
            <person name="St John F."/>
            <person name="Stenlid J."/>
            <person name="Sun H."/>
            <person name="Sun S."/>
            <person name="Syed K."/>
            <person name="Tsang A."/>
            <person name="Wiebenga A."/>
            <person name="Young D."/>
            <person name="Pisabarro A."/>
            <person name="Eastwood D.C."/>
            <person name="Martin F."/>
            <person name="Cullen D."/>
            <person name="Grigoriev I.V."/>
            <person name="Hibbett D.S."/>
        </authorList>
    </citation>
    <scope>NUCLEOTIDE SEQUENCE [LARGE SCALE GENOMIC DNA]</scope>
    <source>
        <strain evidence="7">RWD-64-598 SS2</strain>
    </source>
</reference>
<dbReference type="OrthoDB" id="275000at2759"/>
<dbReference type="HAMAP" id="MF_01368">
    <property type="entry name" value="Ribosomal_bL17"/>
    <property type="match status" value="1"/>
</dbReference>
<evidence type="ECO:0000256" key="3">
    <source>
        <dbReference type="ARBA" id="ARBA00023274"/>
    </source>
</evidence>
<dbReference type="GeneID" id="19207107"/>
<dbReference type="Pfam" id="PF01196">
    <property type="entry name" value="Ribosomal_L17"/>
    <property type="match status" value="1"/>
</dbReference>
<dbReference type="EMBL" id="JH711573">
    <property type="protein sequence ID" value="EIW86636.1"/>
    <property type="molecule type" value="Genomic_DNA"/>
</dbReference>
<gene>
    <name evidence="6" type="ORF">CONPUDRAFT_45938</name>
</gene>
<dbReference type="PANTHER" id="PTHR14413:SF16">
    <property type="entry name" value="LARGE RIBOSOMAL SUBUNIT PROTEIN BL17M"/>
    <property type="match status" value="1"/>
</dbReference>
<comment type="similarity">
    <text evidence="1 4">Belongs to the bacterial ribosomal protein bL17 family.</text>
</comment>
<evidence type="ECO:0000256" key="1">
    <source>
        <dbReference type="ARBA" id="ARBA00008777"/>
    </source>
</evidence>
<evidence type="ECO:0000313" key="7">
    <source>
        <dbReference type="Proteomes" id="UP000053558"/>
    </source>
</evidence>
<dbReference type="InterPro" id="IPR036373">
    <property type="entry name" value="Ribosomal_bL17_sf"/>
</dbReference>
<dbReference type="InterPro" id="IPR000456">
    <property type="entry name" value="Ribosomal_bL17"/>
</dbReference>
<evidence type="ECO:0000313" key="6">
    <source>
        <dbReference type="EMBL" id="EIW86636.1"/>
    </source>
</evidence>
<dbReference type="AlphaFoldDB" id="A0A5M3N5P7"/>
<dbReference type="GO" id="GO:0003735">
    <property type="term" value="F:structural constituent of ribosome"/>
    <property type="evidence" value="ECO:0007669"/>
    <property type="project" value="InterPro"/>
</dbReference>
<dbReference type="InterPro" id="IPR047859">
    <property type="entry name" value="Ribosomal_bL17_CS"/>
</dbReference>
<dbReference type="PROSITE" id="PS01167">
    <property type="entry name" value="RIBOSOMAL_L17"/>
    <property type="match status" value="1"/>
</dbReference>
<dbReference type="GO" id="GO:0006412">
    <property type="term" value="P:translation"/>
    <property type="evidence" value="ECO:0007669"/>
    <property type="project" value="InterPro"/>
</dbReference>
<dbReference type="PANTHER" id="PTHR14413">
    <property type="entry name" value="RIBOSOMAL PROTEIN L17"/>
    <property type="match status" value="1"/>
</dbReference>
<dbReference type="Proteomes" id="UP000053558">
    <property type="component" value="Unassembled WGS sequence"/>
</dbReference>
<evidence type="ECO:0000256" key="2">
    <source>
        <dbReference type="ARBA" id="ARBA00022980"/>
    </source>
</evidence>
<accession>A0A5M3N5P7</accession>
<sequence>MKHGVALRKFSRTSSHRDLMLRNLVCSLFEHEQIRTTLPKAKDTARLAEKVITLGKRKDLSSYQNARAFLLKPELMPKLFGQFADRYKERPGGYTRIHRLGSRQGDNAPMALVELVDNAHDLRVEMTARAIGRELLTDRLRQEAPRELAGKGIDDAHDILQREVMSDSSDNSQLRPKTKLNLQKVLKFNDSNFGVLSQKATAYMVSTPDFCLNSRFSTFCRVNYWQNLSSNDRSKPRTTRKTLLSPRRAKSQDRVYHPTVSEQEQLPWAKCSQRCVSPRVH</sequence>